<feature type="transmembrane region" description="Helical" evidence="10">
    <location>
        <begin position="12"/>
        <end position="29"/>
    </location>
</feature>
<dbReference type="EMBL" id="ABAX03000010">
    <property type="protein sequence ID" value="EDR98335.1"/>
    <property type="molecule type" value="Genomic_DNA"/>
</dbReference>
<keyword evidence="4" id="KW-1003">Cell membrane</keyword>
<dbReference type="AlphaFoldDB" id="B0MBX5"/>
<evidence type="ECO:0000256" key="6">
    <source>
        <dbReference type="ARBA" id="ARBA00022927"/>
    </source>
</evidence>
<evidence type="ECO:0000313" key="11">
    <source>
        <dbReference type="EMBL" id="EDR98335.1"/>
    </source>
</evidence>
<evidence type="ECO:0000256" key="7">
    <source>
        <dbReference type="ARBA" id="ARBA00022989"/>
    </source>
</evidence>
<protein>
    <submittedName>
        <fullName evidence="11">Preprotein translocase, YajC subunit</fullName>
    </submittedName>
</protein>
<comment type="subcellular location">
    <subcellularLocation>
        <location evidence="1">Cell membrane</location>
        <topology evidence="1">Single-pass membrane protein</topology>
    </subcellularLocation>
</comment>
<sequence length="103" mass="11726">MEEKEQMQSQFSMILWLIIVFGGMYFLLIRPQKKKDQQMKELAASLEVGDSVLTISGFYGVVVDVVDDKTIVVEFGNDKHCRIPMERAAISQVEKPNQGTKED</sequence>
<dbReference type="Pfam" id="PF02699">
    <property type="entry name" value="YajC"/>
    <property type="match status" value="1"/>
</dbReference>
<comment type="similarity">
    <text evidence="2">Belongs to the YajC family.</text>
</comment>
<dbReference type="InterPro" id="IPR003849">
    <property type="entry name" value="Preprotein_translocase_YajC"/>
</dbReference>
<reference evidence="11" key="2">
    <citation type="submission" date="2013-11" db="EMBL/GenBank/DDBJ databases">
        <title>Draft genome sequence of Anaerostipes caccae (DSM 14662).</title>
        <authorList>
            <person name="Sudarsanam P."/>
            <person name="Ley R."/>
            <person name="Guruge J."/>
            <person name="Turnbaugh P.J."/>
            <person name="Mahowald M."/>
            <person name="Liep D."/>
            <person name="Gordon J."/>
        </authorList>
    </citation>
    <scope>NUCLEOTIDE SEQUENCE</scope>
    <source>
        <strain evidence="11">DSM 14662</strain>
    </source>
</reference>
<organism evidence="11 12">
    <name type="scientific">Anaerostipes caccae (strain DSM 14662 / CCUG 47493 / JCM 13470 / NCIMB 13811 / L1-92)</name>
    <dbReference type="NCBI Taxonomy" id="411490"/>
    <lineage>
        <taxon>Bacteria</taxon>
        <taxon>Bacillati</taxon>
        <taxon>Bacillota</taxon>
        <taxon>Clostridia</taxon>
        <taxon>Lachnospirales</taxon>
        <taxon>Lachnospiraceae</taxon>
        <taxon>Anaerostipes</taxon>
    </lineage>
</organism>
<dbReference type="STRING" id="411490.ANACAC_00918"/>
<keyword evidence="6" id="KW-0653">Protein transport</keyword>
<evidence type="ECO:0000313" key="12">
    <source>
        <dbReference type="Proteomes" id="UP000004935"/>
    </source>
</evidence>
<reference evidence="11" key="1">
    <citation type="submission" date="2007-11" db="EMBL/GenBank/DDBJ databases">
        <authorList>
            <person name="Fulton L."/>
            <person name="Clifton S."/>
            <person name="Fulton B."/>
            <person name="Xu J."/>
            <person name="Minx P."/>
            <person name="Pepin K.H."/>
            <person name="Johnson M."/>
            <person name="Thiruvilangam P."/>
            <person name="Bhonagiri V."/>
            <person name="Nash W.E."/>
            <person name="Mardis E.R."/>
            <person name="Wilson R.K."/>
        </authorList>
    </citation>
    <scope>NUCLEOTIDE SEQUENCE [LARGE SCALE GENOMIC DNA]</scope>
    <source>
        <strain evidence="11">DSM 14662</strain>
    </source>
</reference>
<evidence type="ECO:0000256" key="1">
    <source>
        <dbReference type="ARBA" id="ARBA00004162"/>
    </source>
</evidence>
<evidence type="ECO:0000256" key="8">
    <source>
        <dbReference type="ARBA" id="ARBA00023010"/>
    </source>
</evidence>
<dbReference type="PRINTS" id="PR01853">
    <property type="entry name" value="YAJCTRNLCASE"/>
</dbReference>
<gene>
    <name evidence="11" type="primary">yajC</name>
    <name evidence="11" type="ORF">ANACAC_00918</name>
</gene>
<keyword evidence="5 10" id="KW-0812">Transmembrane</keyword>
<evidence type="ECO:0000256" key="9">
    <source>
        <dbReference type="ARBA" id="ARBA00023136"/>
    </source>
</evidence>
<evidence type="ECO:0000256" key="4">
    <source>
        <dbReference type="ARBA" id="ARBA00022475"/>
    </source>
</evidence>
<keyword evidence="9 10" id="KW-0472">Membrane</keyword>
<dbReference type="SMART" id="SM01323">
    <property type="entry name" value="YajC"/>
    <property type="match status" value="1"/>
</dbReference>
<dbReference type="eggNOG" id="COG1862">
    <property type="taxonomic scope" value="Bacteria"/>
</dbReference>
<proteinExistence type="inferred from homology"/>
<accession>B0MBX5</accession>
<dbReference type="GO" id="GO:0005886">
    <property type="term" value="C:plasma membrane"/>
    <property type="evidence" value="ECO:0007669"/>
    <property type="project" value="UniProtKB-SubCell"/>
</dbReference>
<evidence type="ECO:0000256" key="10">
    <source>
        <dbReference type="SAM" id="Phobius"/>
    </source>
</evidence>
<dbReference type="NCBIfam" id="TIGR00739">
    <property type="entry name" value="yajC"/>
    <property type="match status" value="1"/>
</dbReference>
<evidence type="ECO:0000256" key="2">
    <source>
        <dbReference type="ARBA" id="ARBA00006742"/>
    </source>
</evidence>
<dbReference type="HOGENOM" id="CLU_116157_5_0_9"/>
<keyword evidence="7 10" id="KW-1133">Transmembrane helix</keyword>
<keyword evidence="8" id="KW-0811">Translocation</keyword>
<comment type="caution">
    <text evidence="11">The sequence shown here is derived from an EMBL/GenBank/DDBJ whole genome shotgun (WGS) entry which is preliminary data.</text>
</comment>
<name>B0MBX5_ANACD</name>
<dbReference type="PANTHER" id="PTHR33909">
    <property type="entry name" value="SEC TRANSLOCON ACCESSORY COMPLEX SUBUNIT YAJC"/>
    <property type="match status" value="1"/>
</dbReference>
<dbReference type="GO" id="GO:0015031">
    <property type="term" value="P:protein transport"/>
    <property type="evidence" value="ECO:0007669"/>
    <property type="project" value="UniProtKB-KW"/>
</dbReference>
<dbReference type="Proteomes" id="UP000004935">
    <property type="component" value="Unassembled WGS sequence"/>
</dbReference>
<dbReference type="PANTHER" id="PTHR33909:SF1">
    <property type="entry name" value="SEC TRANSLOCON ACCESSORY COMPLEX SUBUNIT YAJC"/>
    <property type="match status" value="1"/>
</dbReference>
<evidence type="ECO:0000256" key="3">
    <source>
        <dbReference type="ARBA" id="ARBA00022448"/>
    </source>
</evidence>
<evidence type="ECO:0000256" key="5">
    <source>
        <dbReference type="ARBA" id="ARBA00022692"/>
    </source>
</evidence>
<keyword evidence="3" id="KW-0813">Transport</keyword>
<keyword evidence="12" id="KW-1185">Reference proteome</keyword>